<reference evidence="1" key="1">
    <citation type="submission" date="2014-11" db="EMBL/GenBank/DDBJ databases">
        <authorList>
            <person name="Amaro Gonzalez C."/>
        </authorList>
    </citation>
    <scope>NUCLEOTIDE SEQUENCE</scope>
</reference>
<proteinExistence type="predicted"/>
<reference evidence="1" key="2">
    <citation type="journal article" date="2015" name="Fish Shellfish Immunol.">
        <title>Early steps in the European eel (Anguilla anguilla)-Vibrio vulnificus interaction in the gills: Role of the RtxA13 toxin.</title>
        <authorList>
            <person name="Callol A."/>
            <person name="Pajuelo D."/>
            <person name="Ebbesson L."/>
            <person name="Teles M."/>
            <person name="MacKenzie S."/>
            <person name="Amaro C."/>
        </authorList>
    </citation>
    <scope>NUCLEOTIDE SEQUENCE</scope>
</reference>
<accession>A0A0E9XWS7</accession>
<sequence>MGLSGVNSRVHNLVLWGRAL</sequence>
<dbReference type="EMBL" id="GBXM01001716">
    <property type="protein sequence ID" value="JAI06862.1"/>
    <property type="molecule type" value="Transcribed_RNA"/>
</dbReference>
<organism evidence="1">
    <name type="scientific">Anguilla anguilla</name>
    <name type="common">European freshwater eel</name>
    <name type="synonym">Muraena anguilla</name>
    <dbReference type="NCBI Taxonomy" id="7936"/>
    <lineage>
        <taxon>Eukaryota</taxon>
        <taxon>Metazoa</taxon>
        <taxon>Chordata</taxon>
        <taxon>Craniata</taxon>
        <taxon>Vertebrata</taxon>
        <taxon>Euteleostomi</taxon>
        <taxon>Actinopterygii</taxon>
        <taxon>Neopterygii</taxon>
        <taxon>Teleostei</taxon>
        <taxon>Anguilliformes</taxon>
        <taxon>Anguillidae</taxon>
        <taxon>Anguilla</taxon>
    </lineage>
</organism>
<dbReference type="AlphaFoldDB" id="A0A0E9XWS7"/>
<name>A0A0E9XWS7_ANGAN</name>
<evidence type="ECO:0000313" key="1">
    <source>
        <dbReference type="EMBL" id="JAI06862.1"/>
    </source>
</evidence>
<protein>
    <submittedName>
        <fullName evidence="1">Uncharacterized protein</fullName>
    </submittedName>
</protein>